<keyword evidence="3" id="KW-1185">Reference proteome</keyword>
<accession>A0A1H9UMB3</accession>
<dbReference type="STRING" id="65499.SAMN04488000_11611"/>
<evidence type="ECO:0000313" key="2">
    <source>
        <dbReference type="EMBL" id="SES10441.1"/>
    </source>
</evidence>
<dbReference type="InterPro" id="IPR002048">
    <property type="entry name" value="EF_hand_dom"/>
</dbReference>
<gene>
    <name evidence="2" type="ORF">SAMN04488000_11611</name>
</gene>
<proteinExistence type="predicted"/>
<dbReference type="SMART" id="SM00054">
    <property type="entry name" value="EFh"/>
    <property type="match status" value="3"/>
</dbReference>
<dbReference type="CDD" id="cd00051">
    <property type="entry name" value="EFh"/>
    <property type="match status" value="1"/>
</dbReference>
<dbReference type="OrthoDB" id="7356823at2"/>
<protein>
    <submittedName>
        <fullName evidence="2">Ca2+-binding protein, EF-hand superfamily</fullName>
    </submittedName>
</protein>
<dbReference type="SUPFAM" id="SSF47473">
    <property type="entry name" value="EF-hand"/>
    <property type="match status" value="1"/>
</dbReference>
<feature type="domain" description="EF-hand" evidence="1">
    <location>
        <begin position="135"/>
        <end position="170"/>
    </location>
</feature>
<dbReference type="PROSITE" id="PS00018">
    <property type="entry name" value="EF_HAND_1"/>
    <property type="match status" value="2"/>
</dbReference>
<organism evidence="2 3">
    <name type="scientific">Lentzea albida</name>
    <dbReference type="NCBI Taxonomy" id="65499"/>
    <lineage>
        <taxon>Bacteria</taxon>
        <taxon>Bacillati</taxon>
        <taxon>Actinomycetota</taxon>
        <taxon>Actinomycetes</taxon>
        <taxon>Pseudonocardiales</taxon>
        <taxon>Pseudonocardiaceae</taxon>
        <taxon>Lentzea</taxon>
    </lineage>
</organism>
<dbReference type="AlphaFoldDB" id="A0A1H9UMB3"/>
<dbReference type="InterPro" id="IPR018247">
    <property type="entry name" value="EF_Hand_1_Ca_BS"/>
</dbReference>
<sequence>MTSALSHENDVRRFQKWDADNDGVIDRSDYEAEARRIVAAFGESLNSGRGRAVMEALIDLHWRQAEAAGVGPGGVMNQEQYLAANQELMFGRGDEGFDSLLRPAIAAIADLCDTDRDGLVSRVELRRWLGSAVGLSDADSDAAFDRIDLDGDGALTVDELVIAVREFHYGRLDIPLLG</sequence>
<dbReference type="EMBL" id="FOFV01000016">
    <property type="protein sequence ID" value="SES10441.1"/>
    <property type="molecule type" value="Genomic_DNA"/>
</dbReference>
<dbReference type="Pfam" id="PF13202">
    <property type="entry name" value="EF-hand_5"/>
    <property type="match status" value="2"/>
</dbReference>
<dbReference type="GO" id="GO:0005509">
    <property type="term" value="F:calcium ion binding"/>
    <property type="evidence" value="ECO:0007669"/>
    <property type="project" value="InterPro"/>
</dbReference>
<name>A0A1H9UMB3_9PSEU</name>
<evidence type="ECO:0000259" key="1">
    <source>
        <dbReference type="PROSITE" id="PS50222"/>
    </source>
</evidence>
<dbReference type="RefSeq" id="WP_089922286.1">
    <property type="nucleotide sequence ID" value="NZ_FOFV01000016.1"/>
</dbReference>
<dbReference type="Gene3D" id="1.10.238.10">
    <property type="entry name" value="EF-hand"/>
    <property type="match status" value="1"/>
</dbReference>
<evidence type="ECO:0000313" key="3">
    <source>
        <dbReference type="Proteomes" id="UP000199503"/>
    </source>
</evidence>
<dbReference type="InterPro" id="IPR011992">
    <property type="entry name" value="EF-hand-dom_pair"/>
</dbReference>
<dbReference type="Proteomes" id="UP000199503">
    <property type="component" value="Unassembled WGS sequence"/>
</dbReference>
<dbReference type="PROSITE" id="PS50222">
    <property type="entry name" value="EF_HAND_2"/>
    <property type="match status" value="1"/>
</dbReference>
<reference evidence="3" key="1">
    <citation type="submission" date="2016-10" db="EMBL/GenBank/DDBJ databases">
        <authorList>
            <person name="Varghese N."/>
            <person name="Submissions S."/>
        </authorList>
    </citation>
    <scope>NUCLEOTIDE SEQUENCE [LARGE SCALE GENOMIC DNA]</scope>
    <source>
        <strain evidence="3">DSM 44437</strain>
    </source>
</reference>